<dbReference type="Proteomes" id="UP001597260">
    <property type="component" value="Unassembled WGS sequence"/>
</dbReference>
<dbReference type="Gene3D" id="2.60.120.430">
    <property type="entry name" value="Galactose-binding lectin"/>
    <property type="match status" value="1"/>
</dbReference>
<organism evidence="1 2">
    <name type="scientific">Micromonospora sonneratiae</name>
    <dbReference type="NCBI Taxonomy" id="1184706"/>
    <lineage>
        <taxon>Bacteria</taxon>
        <taxon>Bacillati</taxon>
        <taxon>Actinomycetota</taxon>
        <taxon>Actinomycetes</taxon>
        <taxon>Micromonosporales</taxon>
        <taxon>Micromonosporaceae</taxon>
        <taxon>Micromonospora</taxon>
    </lineage>
</organism>
<protein>
    <submittedName>
        <fullName evidence="1">Uncharacterized protein</fullName>
    </submittedName>
</protein>
<comment type="caution">
    <text evidence="1">The sequence shown here is derived from an EMBL/GenBank/DDBJ whole genome shotgun (WGS) entry which is preliminary data.</text>
</comment>
<proteinExistence type="predicted"/>
<keyword evidence="2" id="KW-1185">Reference proteome</keyword>
<evidence type="ECO:0000313" key="1">
    <source>
        <dbReference type="EMBL" id="MFD1322113.1"/>
    </source>
</evidence>
<gene>
    <name evidence="1" type="ORF">ACFQ4H_13510</name>
</gene>
<name>A0ABW3YCC1_9ACTN</name>
<reference evidence="2" key="1">
    <citation type="journal article" date="2019" name="Int. J. Syst. Evol. Microbiol.">
        <title>The Global Catalogue of Microorganisms (GCM) 10K type strain sequencing project: providing services to taxonomists for standard genome sequencing and annotation.</title>
        <authorList>
            <consortium name="The Broad Institute Genomics Platform"/>
            <consortium name="The Broad Institute Genome Sequencing Center for Infectious Disease"/>
            <person name="Wu L."/>
            <person name="Ma J."/>
        </authorList>
    </citation>
    <scope>NUCLEOTIDE SEQUENCE [LARGE SCALE GENOMIC DNA]</scope>
    <source>
        <strain evidence="2">JCM 31037</strain>
    </source>
</reference>
<sequence>MRIRSTISAVSTAALTITLAVVGGGLPASATETALGRCRRSFAPQFTDQAPWFAPGNLHTPWAAPAGLETEDALRITAAGTVRIDYWGTTKNIAGELPVAGSGWPAPGEPRYMLIAKVTAGSVWLHANGRSYGAGAWFPVGTDSGCMSYSSAGPSSQLVFSYNDPNLGDNAGGAAINVKQWWGITE</sequence>
<evidence type="ECO:0000313" key="2">
    <source>
        <dbReference type="Proteomes" id="UP001597260"/>
    </source>
</evidence>
<dbReference type="EMBL" id="JBHTMP010000017">
    <property type="protein sequence ID" value="MFD1322113.1"/>
    <property type="molecule type" value="Genomic_DNA"/>
</dbReference>
<dbReference type="RefSeq" id="WP_377570668.1">
    <property type="nucleotide sequence ID" value="NZ_JBHTMP010000017.1"/>
</dbReference>
<accession>A0ABW3YCC1</accession>